<evidence type="ECO:0000313" key="3">
    <source>
        <dbReference type="Proteomes" id="UP000235739"/>
    </source>
</evidence>
<dbReference type="AlphaFoldDB" id="A0A2N7RZQ0"/>
<name>A0A2N7RZQ0_9MICC</name>
<protein>
    <submittedName>
        <fullName evidence="2">Uncharacterized protein</fullName>
    </submittedName>
</protein>
<reference evidence="2 3" key="1">
    <citation type="journal article" date="2017" name="Elife">
        <title>Extensive horizontal gene transfer in cheese-associated bacteria.</title>
        <authorList>
            <person name="Bonham K.S."/>
            <person name="Wolfe B.E."/>
            <person name="Dutton R.J."/>
        </authorList>
    </citation>
    <scope>NUCLEOTIDE SEQUENCE [LARGE SCALE GENOMIC DNA]</scope>
    <source>
        <strain evidence="2 3">JB182</strain>
    </source>
</reference>
<organism evidence="2 3">
    <name type="scientific">Glutamicibacter arilaitensis</name>
    <dbReference type="NCBI Taxonomy" id="256701"/>
    <lineage>
        <taxon>Bacteria</taxon>
        <taxon>Bacillati</taxon>
        <taxon>Actinomycetota</taxon>
        <taxon>Actinomycetes</taxon>
        <taxon>Micrococcales</taxon>
        <taxon>Micrococcaceae</taxon>
        <taxon>Glutamicibacter</taxon>
    </lineage>
</organism>
<evidence type="ECO:0000256" key="1">
    <source>
        <dbReference type="SAM" id="MobiDB-lite"/>
    </source>
</evidence>
<feature type="region of interest" description="Disordered" evidence="1">
    <location>
        <begin position="1"/>
        <end position="53"/>
    </location>
</feature>
<gene>
    <name evidence="2" type="ORF">CIK84_11650</name>
</gene>
<evidence type="ECO:0000313" key="2">
    <source>
        <dbReference type="EMBL" id="PMQ19348.1"/>
    </source>
</evidence>
<dbReference type="EMBL" id="PNQX01000002">
    <property type="protein sequence ID" value="PMQ19348.1"/>
    <property type="molecule type" value="Genomic_DNA"/>
</dbReference>
<sequence>MTNPDFTRPAATKNTEDTMPNTPAPAEKPKPYRPGNFRLTENTDASKSLPSINRGLPKRFRNIGRLLNTYNLDAPKELLVGLIATLTEAKKHVDSLVAEIHGQGLDAAAHAVLNGENPEEHLMRFVAWNQTIGGLQQRVEALARENFLQLVNDNADNLTHQIGEKLFFPTLAELTALIEEHPGKQWNLDVAVSSKDFAHAALIESNAHIAMKLHDACQLRALLYTHDAFTDEAAYMAEPGFKGAIATDSLQWWATVLDQGLTIWFPTANSWHKATHSEEFTEHRKAEAEALAELNAEAEAELGADKPAPFEPARYDSRSAY</sequence>
<dbReference type="RefSeq" id="WP_102598566.1">
    <property type="nucleotide sequence ID" value="NZ_JBQDJG010000039.1"/>
</dbReference>
<accession>A0A2N7RZQ0</accession>
<feature type="region of interest" description="Disordered" evidence="1">
    <location>
        <begin position="295"/>
        <end position="321"/>
    </location>
</feature>
<comment type="caution">
    <text evidence="2">The sequence shown here is derived from an EMBL/GenBank/DDBJ whole genome shotgun (WGS) entry which is preliminary data.</text>
</comment>
<feature type="compositionally biased region" description="Polar residues" evidence="1">
    <location>
        <begin position="39"/>
        <end position="51"/>
    </location>
</feature>
<proteinExistence type="predicted"/>
<dbReference type="Proteomes" id="UP000235739">
    <property type="component" value="Unassembled WGS sequence"/>
</dbReference>